<evidence type="ECO:0000313" key="1">
    <source>
        <dbReference type="EMBL" id="QHT30325.1"/>
    </source>
</evidence>
<reference evidence="1" key="1">
    <citation type="journal article" date="2020" name="Nature">
        <title>Giant virus diversity and host interactions through global metagenomics.</title>
        <authorList>
            <person name="Schulz F."/>
            <person name="Roux S."/>
            <person name="Paez-Espino D."/>
            <person name="Jungbluth S."/>
            <person name="Walsh D.A."/>
            <person name="Denef V.J."/>
            <person name="McMahon K.D."/>
            <person name="Konstantinidis K.T."/>
            <person name="Eloe-Fadrosh E.A."/>
            <person name="Kyrpides N.C."/>
            <person name="Woyke T."/>
        </authorList>
    </citation>
    <scope>NUCLEOTIDE SEQUENCE</scope>
    <source>
        <strain evidence="1">GVMAG-M-3300009149-34</strain>
    </source>
</reference>
<accession>A0A6C0ESR1</accession>
<name>A0A6C0ESR1_9ZZZZ</name>
<dbReference type="EMBL" id="MN738895">
    <property type="protein sequence ID" value="QHT30325.1"/>
    <property type="molecule type" value="Genomic_DNA"/>
</dbReference>
<sequence length="207" mass="21640">MKTYVELGLAALLAVLVYEKPKFLVNTANTTLGIVIMIVIVGLLAKQYGINAGLLAAIIMILLQESHKEGLALVGDEKSSLVGGNIIPGAVGKKIGESCNTTKDCGPCQKTCNDFNGADNRRKQCACESACTGGKCTASCKCGECGDKCPKEGYTNINDSLQPSRFPVTGTDQIGLSRMLKINVLNAKMSASQQVNGCTNNGGGIAF</sequence>
<dbReference type="AlphaFoldDB" id="A0A6C0ESR1"/>
<proteinExistence type="predicted"/>
<protein>
    <submittedName>
        <fullName evidence="1">Uncharacterized protein</fullName>
    </submittedName>
</protein>
<organism evidence="1">
    <name type="scientific">viral metagenome</name>
    <dbReference type="NCBI Taxonomy" id="1070528"/>
    <lineage>
        <taxon>unclassified sequences</taxon>
        <taxon>metagenomes</taxon>
        <taxon>organismal metagenomes</taxon>
    </lineage>
</organism>